<evidence type="ECO:0000256" key="2">
    <source>
        <dbReference type="ARBA" id="ARBA00023125"/>
    </source>
</evidence>
<evidence type="ECO:0000313" key="6">
    <source>
        <dbReference type="Proteomes" id="UP000190105"/>
    </source>
</evidence>
<evidence type="ECO:0000256" key="3">
    <source>
        <dbReference type="ARBA" id="ARBA00023163"/>
    </source>
</evidence>
<dbReference type="SUPFAM" id="SSF51215">
    <property type="entry name" value="Regulatory protein AraC"/>
    <property type="match status" value="1"/>
</dbReference>
<keyword evidence="3" id="KW-0804">Transcription</keyword>
<dbReference type="GO" id="GO:0043565">
    <property type="term" value="F:sequence-specific DNA binding"/>
    <property type="evidence" value="ECO:0007669"/>
    <property type="project" value="InterPro"/>
</dbReference>
<dbReference type="OrthoDB" id="9807321at2"/>
<dbReference type="PROSITE" id="PS00041">
    <property type="entry name" value="HTH_ARAC_FAMILY_1"/>
    <property type="match status" value="1"/>
</dbReference>
<dbReference type="AlphaFoldDB" id="A0A1T4XU53"/>
<dbReference type="SMART" id="SM00342">
    <property type="entry name" value="HTH_ARAC"/>
    <property type="match status" value="1"/>
</dbReference>
<evidence type="ECO:0000259" key="4">
    <source>
        <dbReference type="PROSITE" id="PS01124"/>
    </source>
</evidence>
<reference evidence="6" key="1">
    <citation type="submission" date="2017-02" db="EMBL/GenBank/DDBJ databases">
        <authorList>
            <person name="Varghese N."/>
            <person name="Submissions S."/>
        </authorList>
    </citation>
    <scope>NUCLEOTIDE SEQUENCE [LARGE SCALE GENOMIC DNA]</scope>
    <source>
        <strain evidence="6">USBA 833</strain>
    </source>
</reference>
<dbReference type="GO" id="GO:0003700">
    <property type="term" value="F:DNA-binding transcription factor activity"/>
    <property type="evidence" value="ECO:0007669"/>
    <property type="project" value="InterPro"/>
</dbReference>
<dbReference type="PROSITE" id="PS01124">
    <property type="entry name" value="HTH_ARAC_FAMILY_2"/>
    <property type="match status" value="1"/>
</dbReference>
<dbReference type="RefSeq" id="WP_078696900.1">
    <property type="nucleotide sequence ID" value="NZ_FUYH01000013.1"/>
</dbReference>
<dbReference type="EMBL" id="FUYH01000013">
    <property type="protein sequence ID" value="SKA93092.1"/>
    <property type="molecule type" value="Genomic_DNA"/>
</dbReference>
<dbReference type="SUPFAM" id="SSF46689">
    <property type="entry name" value="Homeodomain-like"/>
    <property type="match status" value="1"/>
</dbReference>
<evidence type="ECO:0000256" key="1">
    <source>
        <dbReference type="ARBA" id="ARBA00023015"/>
    </source>
</evidence>
<dbReference type="InterPro" id="IPR018062">
    <property type="entry name" value="HTH_AraC-typ_CS"/>
</dbReference>
<accession>A0A1T4XU53</accession>
<protein>
    <submittedName>
        <fullName evidence="5">AraC-type DNA-binding protein</fullName>
    </submittedName>
</protein>
<keyword evidence="1" id="KW-0805">Transcription regulation</keyword>
<dbReference type="InterPro" id="IPR037923">
    <property type="entry name" value="HTH-like"/>
</dbReference>
<name>A0A1T4XU53_9CLOT</name>
<dbReference type="PANTHER" id="PTHR43280">
    <property type="entry name" value="ARAC-FAMILY TRANSCRIPTIONAL REGULATOR"/>
    <property type="match status" value="1"/>
</dbReference>
<feature type="domain" description="HTH araC/xylS-type" evidence="4">
    <location>
        <begin position="200"/>
        <end position="298"/>
    </location>
</feature>
<sequence length="300" mass="35460">MNLFCISVDTIPNVRLTGHVIYNEPWMHFTRTIDEYILYVIKSGELYIKEGEEEFVLKSGDTLLLEPKIQHTGYRKSTCDYYYIHFKHPKITTLNVNSLDEIAFNILNERKTSLASDFLSDSLPTSPVCYLPKCYHIKNLSPIIYLLKEAEFDYYNRYENYKILTSIRLIEILIKISREYISSEMEKSTSFLSKGFIKCRNIINFLNSEYHRKITSQDIETYFESNYDYLNRVFHKLTGYTIFNYLNIIRINKAKELIDTTPIKFSEVGYLVGIDDPYYFSKLFKKYVGMTPSQYSKSKC</sequence>
<dbReference type="Pfam" id="PF12833">
    <property type="entry name" value="HTH_18"/>
    <property type="match status" value="1"/>
</dbReference>
<gene>
    <name evidence="5" type="ORF">SAMN05443428_11348</name>
</gene>
<keyword evidence="6" id="KW-1185">Reference proteome</keyword>
<dbReference type="InterPro" id="IPR003313">
    <property type="entry name" value="AraC-bd"/>
</dbReference>
<proteinExistence type="predicted"/>
<dbReference type="InterPro" id="IPR018060">
    <property type="entry name" value="HTH_AraC"/>
</dbReference>
<dbReference type="InterPro" id="IPR009057">
    <property type="entry name" value="Homeodomain-like_sf"/>
</dbReference>
<dbReference type="Pfam" id="PF02311">
    <property type="entry name" value="AraC_binding"/>
    <property type="match status" value="1"/>
</dbReference>
<dbReference type="Gene3D" id="1.10.10.60">
    <property type="entry name" value="Homeodomain-like"/>
    <property type="match status" value="2"/>
</dbReference>
<dbReference type="PANTHER" id="PTHR43280:SF30">
    <property type="entry name" value="MMSAB OPERON REGULATORY PROTEIN"/>
    <property type="match status" value="1"/>
</dbReference>
<dbReference type="Proteomes" id="UP000190105">
    <property type="component" value="Unassembled WGS sequence"/>
</dbReference>
<evidence type="ECO:0000313" key="5">
    <source>
        <dbReference type="EMBL" id="SKA93092.1"/>
    </source>
</evidence>
<organism evidence="5 6">
    <name type="scientific">Caloramator quimbayensis</name>
    <dbReference type="NCBI Taxonomy" id="1147123"/>
    <lineage>
        <taxon>Bacteria</taxon>
        <taxon>Bacillati</taxon>
        <taxon>Bacillota</taxon>
        <taxon>Clostridia</taxon>
        <taxon>Eubacteriales</taxon>
        <taxon>Clostridiaceae</taxon>
        <taxon>Caloramator</taxon>
    </lineage>
</organism>
<dbReference type="STRING" id="1147123.SAMN05443428_11348"/>
<keyword evidence="2 5" id="KW-0238">DNA-binding</keyword>